<dbReference type="SUPFAM" id="SSF52540">
    <property type="entry name" value="P-loop containing nucleoside triphosphate hydrolases"/>
    <property type="match status" value="2"/>
</dbReference>
<sequence length="315" mass="35210">VQHIGDFTYPRLADFGAAISGANKLQCQQVLEELDVYKRLKLTLELVKKEMEISKIQACVDSCQESIAKAIEEKISGEQRRYLLNEQLKAIKKELGLETDDKTALTGKFRERIEPKREKCPPHILQVIDEELAKLQLLEASSSEFSVTRNYLDWLTALPWGKIICLSGPPGVGKTSIGRSIARALNRKFFRFSVGGLADVAEIKGHRRTYIGAMPGRMVQCLKNVGTANPLVLTDEIDKLGRGHAGDPASALLELLDPEQNANFLDHYLDVTIDLSKDECEGKEKIKSLEVLNLVTGFEIQKMKKSNNQDSRVCQ</sequence>
<dbReference type="Gene3D" id="1.20.58.1480">
    <property type="match status" value="1"/>
</dbReference>
<evidence type="ECO:0000313" key="2">
    <source>
        <dbReference type="EMBL" id="KHN18274.1"/>
    </source>
</evidence>
<dbReference type="Pfam" id="PF00004">
    <property type="entry name" value="AAA"/>
    <property type="match status" value="1"/>
</dbReference>
<dbReference type="GO" id="GO:0051131">
    <property type="term" value="P:chaperone-mediated protein complex assembly"/>
    <property type="evidence" value="ECO:0007669"/>
    <property type="project" value="TreeGrafter"/>
</dbReference>
<protein>
    <submittedName>
        <fullName evidence="2">Lon protease like, mitochondrial</fullName>
        <ecNumber evidence="2">3.4.21.-</ecNumber>
    </submittedName>
</protein>
<dbReference type="PANTHER" id="PTHR43718:SF2">
    <property type="entry name" value="LON PROTEASE HOMOLOG, MITOCHONDRIAL"/>
    <property type="match status" value="1"/>
</dbReference>
<feature type="domain" description="Lon N-terminal" evidence="1">
    <location>
        <begin position="1"/>
        <end position="51"/>
    </location>
</feature>
<dbReference type="Gene3D" id="3.40.50.300">
    <property type="entry name" value="P-loop containing nucleotide triphosphate hydrolases"/>
    <property type="match status" value="1"/>
</dbReference>
<organism evidence="2">
    <name type="scientific">Glycine soja</name>
    <name type="common">Wild soybean</name>
    <dbReference type="NCBI Taxonomy" id="3848"/>
    <lineage>
        <taxon>Eukaryota</taxon>
        <taxon>Viridiplantae</taxon>
        <taxon>Streptophyta</taxon>
        <taxon>Embryophyta</taxon>
        <taxon>Tracheophyta</taxon>
        <taxon>Spermatophyta</taxon>
        <taxon>Magnoliopsida</taxon>
        <taxon>eudicotyledons</taxon>
        <taxon>Gunneridae</taxon>
        <taxon>Pentapetalae</taxon>
        <taxon>rosids</taxon>
        <taxon>fabids</taxon>
        <taxon>Fabales</taxon>
        <taxon>Fabaceae</taxon>
        <taxon>Papilionoideae</taxon>
        <taxon>50 kb inversion clade</taxon>
        <taxon>NPAAA clade</taxon>
        <taxon>indigoferoid/millettioid clade</taxon>
        <taxon>Phaseoleae</taxon>
        <taxon>Glycine</taxon>
        <taxon>Glycine subgen. Soja</taxon>
    </lineage>
</organism>
<dbReference type="GO" id="GO:0007005">
    <property type="term" value="P:mitochondrion organization"/>
    <property type="evidence" value="ECO:0007669"/>
    <property type="project" value="TreeGrafter"/>
</dbReference>
<dbReference type="InterPro" id="IPR003959">
    <property type="entry name" value="ATPase_AAA_core"/>
</dbReference>
<dbReference type="GO" id="GO:0003697">
    <property type="term" value="F:single-stranded DNA binding"/>
    <property type="evidence" value="ECO:0007669"/>
    <property type="project" value="TreeGrafter"/>
</dbReference>
<dbReference type="EC" id="3.4.21.-" evidence="2"/>
<reference evidence="2" key="1">
    <citation type="submission" date="2014-07" db="EMBL/GenBank/DDBJ databases">
        <title>Identification of a novel salt tolerance gene in wild soybean by whole-genome sequencing.</title>
        <authorList>
            <person name="Lam H.-M."/>
            <person name="Qi X."/>
            <person name="Li M.-W."/>
            <person name="Liu X."/>
            <person name="Xie M."/>
            <person name="Ni M."/>
            <person name="Xu X."/>
        </authorList>
    </citation>
    <scope>NUCLEOTIDE SEQUENCE [LARGE SCALE GENOMIC DNA]</scope>
    <source>
        <tissue evidence="2">Root</tissue>
    </source>
</reference>
<dbReference type="AlphaFoldDB" id="A0A0B2QE39"/>
<dbReference type="GO" id="GO:0005524">
    <property type="term" value="F:ATP binding"/>
    <property type="evidence" value="ECO:0007669"/>
    <property type="project" value="InterPro"/>
</dbReference>
<dbReference type="PANTHER" id="PTHR43718">
    <property type="entry name" value="LON PROTEASE"/>
    <property type="match status" value="1"/>
</dbReference>
<feature type="non-terminal residue" evidence="2">
    <location>
        <position position="1"/>
    </location>
</feature>
<dbReference type="SMART" id="SM00382">
    <property type="entry name" value="AAA"/>
    <property type="match status" value="1"/>
</dbReference>
<evidence type="ECO:0000259" key="1">
    <source>
        <dbReference type="PROSITE" id="PS51787"/>
    </source>
</evidence>
<dbReference type="EMBL" id="KN659804">
    <property type="protein sequence ID" value="KHN18274.1"/>
    <property type="molecule type" value="Genomic_DNA"/>
</dbReference>
<proteinExistence type="predicted"/>
<dbReference type="InterPro" id="IPR027417">
    <property type="entry name" value="P-loop_NTPase"/>
</dbReference>
<keyword evidence="2" id="KW-0378">Hydrolase</keyword>
<dbReference type="InterPro" id="IPR027065">
    <property type="entry name" value="Lon_Prtase"/>
</dbReference>
<dbReference type="GO" id="GO:0004252">
    <property type="term" value="F:serine-type endopeptidase activity"/>
    <property type="evidence" value="ECO:0007669"/>
    <property type="project" value="InterPro"/>
</dbReference>
<dbReference type="GO" id="GO:0005759">
    <property type="term" value="C:mitochondrial matrix"/>
    <property type="evidence" value="ECO:0007669"/>
    <property type="project" value="TreeGrafter"/>
</dbReference>
<dbReference type="Pfam" id="PF02190">
    <property type="entry name" value="LON_substr_bdg"/>
    <property type="match status" value="1"/>
</dbReference>
<accession>A0A0B2QE39</accession>
<gene>
    <name evidence="2" type="ORF">glysoja_035705</name>
</gene>
<dbReference type="GO" id="GO:0004176">
    <property type="term" value="F:ATP-dependent peptidase activity"/>
    <property type="evidence" value="ECO:0007669"/>
    <property type="project" value="InterPro"/>
</dbReference>
<keyword evidence="2" id="KW-0645">Protease</keyword>
<dbReference type="Proteomes" id="UP000053555">
    <property type="component" value="Unassembled WGS sequence"/>
</dbReference>
<dbReference type="InterPro" id="IPR003593">
    <property type="entry name" value="AAA+_ATPase"/>
</dbReference>
<dbReference type="GO" id="GO:0006515">
    <property type="term" value="P:protein quality control for misfolded or incompletely synthesized proteins"/>
    <property type="evidence" value="ECO:0007669"/>
    <property type="project" value="TreeGrafter"/>
</dbReference>
<name>A0A0B2QE39_GLYSO</name>
<dbReference type="GO" id="GO:0016887">
    <property type="term" value="F:ATP hydrolysis activity"/>
    <property type="evidence" value="ECO:0007669"/>
    <property type="project" value="InterPro"/>
</dbReference>
<dbReference type="InterPro" id="IPR003111">
    <property type="entry name" value="Lon_prtase_N"/>
</dbReference>
<dbReference type="PROSITE" id="PS51787">
    <property type="entry name" value="LON_N"/>
    <property type="match status" value="1"/>
</dbReference>